<dbReference type="Pfam" id="PF00072">
    <property type="entry name" value="Response_reg"/>
    <property type="match status" value="1"/>
</dbReference>
<dbReference type="GO" id="GO:0006355">
    <property type="term" value="P:regulation of DNA-templated transcription"/>
    <property type="evidence" value="ECO:0007669"/>
    <property type="project" value="InterPro"/>
</dbReference>
<dbReference type="RefSeq" id="WP_213409837.1">
    <property type="nucleotide sequence ID" value="NZ_BOVK01000001.1"/>
</dbReference>
<dbReference type="InterPro" id="IPR011006">
    <property type="entry name" value="CheY-like_superfamily"/>
</dbReference>
<dbReference type="AlphaFoldDB" id="A0A8J4GY27"/>
<proteinExistence type="predicted"/>
<feature type="domain" description="Response regulatory" evidence="7">
    <location>
        <begin position="3"/>
        <end position="119"/>
    </location>
</feature>
<evidence type="ECO:0000259" key="6">
    <source>
        <dbReference type="PROSITE" id="PS50043"/>
    </source>
</evidence>
<comment type="caution">
    <text evidence="8">The sequence shown here is derived from an EMBL/GenBank/DDBJ whole genome shotgun (WGS) entry which is preliminary data.</text>
</comment>
<dbReference type="SUPFAM" id="SSF46894">
    <property type="entry name" value="C-terminal effector domain of the bipartite response regulators"/>
    <property type="match status" value="1"/>
</dbReference>
<dbReference type="CDD" id="cd06170">
    <property type="entry name" value="LuxR_C_like"/>
    <property type="match status" value="1"/>
</dbReference>
<evidence type="ECO:0000313" key="8">
    <source>
        <dbReference type="EMBL" id="GIQ67229.1"/>
    </source>
</evidence>
<dbReference type="Gene3D" id="3.40.50.2300">
    <property type="match status" value="1"/>
</dbReference>
<dbReference type="CDD" id="cd17535">
    <property type="entry name" value="REC_NarL-like"/>
    <property type="match status" value="1"/>
</dbReference>
<dbReference type="InterPro" id="IPR058245">
    <property type="entry name" value="NreC/VraR/RcsB-like_REC"/>
</dbReference>
<dbReference type="InterPro" id="IPR000792">
    <property type="entry name" value="Tscrpt_reg_LuxR_C"/>
</dbReference>
<keyword evidence="9" id="KW-1185">Reference proteome</keyword>
<dbReference type="SUPFAM" id="SSF52172">
    <property type="entry name" value="CheY-like"/>
    <property type="match status" value="1"/>
</dbReference>
<reference evidence="8" key="1">
    <citation type="submission" date="2021-04" db="EMBL/GenBank/DDBJ databases">
        <title>Draft genome sequence of Xylanibacillus composti strain K13.</title>
        <authorList>
            <person name="Uke A."/>
            <person name="Chhe C."/>
            <person name="Baramee S."/>
            <person name="Kosugi A."/>
        </authorList>
    </citation>
    <scope>NUCLEOTIDE SEQUENCE</scope>
    <source>
        <strain evidence="8">K13</strain>
    </source>
</reference>
<dbReference type="PROSITE" id="PS50043">
    <property type="entry name" value="HTH_LUXR_2"/>
    <property type="match status" value="1"/>
</dbReference>
<dbReference type="InterPro" id="IPR016032">
    <property type="entry name" value="Sig_transdc_resp-reg_C-effctor"/>
</dbReference>
<keyword evidence="3 8" id="KW-0238">DNA-binding</keyword>
<accession>A0A8J4GY27</accession>
<evidence type="ECO:0000256" key="5">
    <source>
        <dbReference type="PROSITE-ProRule" id="PRU00169"/>
    </source>
</evidence>
<evidence type="ECO:0000256" key="3">
    <source>
        <dbReference type="ARBA" id="ARBA00023125"/>
    </source>
</evidence>
<dbReference type="SMART" id="SM00421">
    <property type="entry name" value="HTH_LUXR"/>
    <property type="match status" value="1"/>
</dbReference>
<evidence type="ECO:0000256" key="1">
    <source>
        <dbReference type="ARBA" id="ARBA00022553"/>
    </source>
</evidence>
<sequence>MIKVLLADHQRIVCEGIRHILESDKQIQVAGYAKDADEVLRMCERVKPDIVIMDNNLPGMKELDCVSGIRSSYSGIRIVILTDSKSQNHVLTALKNGTDGYILKDVQSEELILAVKIAAKGLTVIHKDVLSSITDQVHQLHAMAHQPDLNISLSEREMRVIQLIVEGKENREIAKCLYMSEGTVKNTVTGILRKLNLRSRIQLVVFAVQHQLVQIPQPSL</sequence>
<dbReference type="Pfam" id="PF00196">
    <property type="entry name" value="GerE"/>
    <property type="match status" value="1"/>
</dbReference>
<gene>
    <name evidence="8" type="ORF">XYCOK13_00530</name>
</gene>
<dbReference type="PANTHER" id="PTHR43214">
    <property type="entry name" value="TWO-COMPONENT RESPONSE REGULATOR"/>
    <property type="match status" value="1"/>
</dbReference>
<keyword evidence="2" id="KW-0805">Transcription regulation</keyword>
<feature type="domain" description="HTH luxR-type" evidence="6">
    <location>
        <begin position="146"/>
        <end position="211"/>
    </location>
</feature>
<dbReference type="InterPro" id="IPR001789">
    <property type="entry name" value="Sig_transdc_resp-reg_receiver"/>
</dbReference>
<keyword evidence="4" id="KW-0804">Transcription</keyword>
<dbReference type="PROSITE" id="PS50110">
    <property type="entry name" value="RESPONSE_REGULATORY"/>
    <property type="match status" value="1"/>
</dbReference>
<organism evidence="8 9">
    <name type="scientific">Xylanibacillus composti</name>
    <dbReference type="NCBI Taxonomy" id="1572762"/>
    <lineage>
        <taxon>Bacteria</taxon>
        <taxon>Bacillati</taxon>
        <taxon>Bacillota</taxon>
        <taxon>Bacilli</taxon>
        <taxon>Bacillales</taxon>
        <taxon>Paenibacillaceae</taxon>
        <taxon>Xylanibacillus</taxon>
    </lineage>
</organism>
<evidence type="ECO:0000313" key="9">
    <source>
        <dbReference type="Proteomes" id="UP000677918"/>
    </source>
</evidence>
<dbReference type="InterPro" id="IPR039420">
    <property type="entry name" value="WalR-like"/>
</dbReference>
<dbReference type="PRINTS" id="PR00038">
    <property type="entry name" value="HTHLUXR"/>
</dbReference>
<name>A0A8J4GY27_9BACL</name>
<evidence type="ECO:0000259" key="7">
    <source>
        <dbReference type="PROSITE" id="PS50110"/>
    </source>
</evidence>
<evidence type="ECO:0000256" key="4">
    <source>
        <dbReference type="ARBA" id="ARBA00023163"/>
    </source>
</evidence>
<dbReference type="Proteomes" id="UP000677918">
    <property type="component" value="Unassembled WGS sequence"/>
</dbReference>
<dbReference type="PANTHER" id="PTHR43214:SF24">
    <property type="entry name" value="TRANSCRIPTIONAL REGULATORY PROTEIN NARL-RELATED"/>
    <property type="match status" value="1"/>
</dbReference>
<evidence type="ECO:0000256" key="2">
    <source>
        <dbReference type="ARBA" id="ARBA00023015"/>
    </source>
</evidence>
<keyword evidence="1 5" id="KW-0597">Phosphoprotein</keyword>
<dbReference type="EMBL" id="BOVK01000001">
    <property type="protein sequence ID" value="GIQ67229.1"/>
    <property type="molecule type" value="Genomic_DNA"/>
</dbReference>
<dbReference type="GO" id="GO:0000160">
    <property type="term" value="P:phosphorelay signal transduction system"/>
    <property type="evidence" value="ECO:0007669"/>
    <property type="project" value="InterPro"/>
</dbReference>
<feature type="modified residue" description="4-aspartylphosphate" evidence="5">
    <location>
        <position position="54"/>
    </location>
</feature>
<dbReference type="SMART" id="SM00448">
    <property type="entry name" value="REC"/>
    <property type="match status" value="1"/>
</dbReference>
<dbReference type="GO" id="GO:0003677">
    <property type="term" value="F:DNA binding"/>
    <property type="evidence" value="ECO:0007669"/>
    <property type="project" value="UniProtKB-KW"/>
</dbReference>
<protein>
    <submittedName>
        <fullName evidence="8">DNA-binding response regulator</fullName>
    </submittedName>
</protein>